<dbReference type="Proteomes" id="UP000735302">
    <property type="component" value="Unassembled WGS sequence"/>
</dbReference>
<dbReference type="EMBL" id="BLXT01002928">
    <property type="protein sequence ID" value="GFN99015.1"/>
    <property type="molecule type" value="Genomic_DNA"/>
</dbReference>
<name>A0AAV3ZSQ5_9GAST</name>
<organism evidence="1 2">
    <name type="scientific">Plakobranchus ocellatus</name>
    <dbReference type="NCBI Taxonomy" id="259542"/>
    <lineage>
        <taxon>Eukaryota</taxon>
        <taxon>Metazoa</taxon>
        <taxon>Spiralia</taxon>
        <taxon>Lophotrochozoa</taxon>
        <taxon>Mollusca</taxon>
        <taxon>Gastropoda</taxon>
        <taxon>Heterobranchia</taxon>
        <taxon>Euthyneura</taxon>
        <taxon>Panpulmonata</taxon>
        <taxon>Sacoglossa</taxon>
        <taxon>Placobranchoidea</taxon>
        <taxon>Plakobranchidae</taxon>
        <taxon>Plakobranchus</taxon>
    </lineage>
</organism>
<dbReference type="AlphaFoldDB" id="A0AAV3ZSQ5"/>
<protein>
    <submittedName>
        <fullName evidence="1">Uncharacterized protein</fullName>
    </submittedName>
</protein>
<evidence type="ECO:0000313" key="2">
    <source>
        <dbReference type="Proteomes" id="UP000735302"/>
    </source>
</evidence>
<gene>
    <name evidence="1" type="ORF">PoB_002552100</name>
</gene>
<proteinExistence type="predicted"/>
<keyword evidence="2" id="KW-1185">Reference proteome</keyword>
<evidence type="ECO:0000313" key="1">
    <source>
        <dbReference type="EMBL" id="GFN99015.1"/>
    </source>
</evidence>
<accession>A0AAV3ZSQ5</accession>
<comment type="caution">
    <text evidence="1">The sequence shown here is derived from an EMBL/GenBank/DDBJ whole genome shotgun (WGS) entry which is preliminary data.</text>
</comment>
<sequence length="87" mass="9700">MCTLQQLRRERVLFSEESTSSCANAQRCLDQLLFCKATLKDSAPRVLHFKSASALLACTKMREASLFDLINTVPVSLPLSTLPSQRL</sequence>
<reference evidence="1 2" key="1">
    <citation type="journal article" date="2021" name="Elife">
        <title>Chloroplast acquisition without the gene transfer in kleptoplastic sea slugs, Plakobranchus ocellatus.</title>
        <authorList>
            <person name="Maeda T."/>
            <person name="Takahashi S."/>
            <person name="Yoshida T."/>
            <person name="Shimamura S."/>
            <person name="Takaki Y."/>
            <person name="Nagai Y."/>
            <person name="Toyoda A."/>
            <person name="Suzuki Y."/>
            <person name="Arimoto A."/>
            <person name="Ishii H."/>
            <person name="Satoh N."/>
            <person name="Nishiyama T."/>
            <person name="Hasebe M."/>
            <person name="Maruyama T."/>
            <person name="Minagawa J."/>
            <person name="Obokata J."/>
            <person name="Shigenobu S."/>
        </authorList>
    </citation>
    <scope>NUCLEOTIDE SEQUENCE [LARGE SCALE GENOMIC DNA]</scope>
</reference>